<organism evidence="1 2">
    <name type="scientific">Candidatus Colwellbacteria bacterium CG10_big_fil_rev_8_21_14_0_10_41_28</name>
    <dbReference type="NCBI Taxonomy" id="1974539"/>
    <lineage>
        <taxon>Bacteria</taxon>
        <taxon>Candidatus Colwelliibacteriota</taxon>
    </lineage>
</organism>
<comment type="caution">
    <text evidence="1">The sequence shown here is derived from an EMBL/GenBank/DDBJ whole genome shotgun (WGS) entry which is preliminary data.</text>
</comment>
<accession>A0A2H0VHW9</accession>
<proteinExistence type="predicted"/>
<dbReference type="AlphaFoldDB" id="A0A2H0VHW9"/>
<gene>
    <name evidence="1" type="ORF">COT88_00185</name>
</gene>
<dbReference type="Proteomes" id="UP000230776">
    <property type="component" value="Unassembled WGS sequence"/>
</dbReference>
<evidence type="ECO:0000313" key="2">
    <source>
        <dbReference type="Proteomes" id="UP000230776"/>
    </source>
</evidence>
<evidence type="ECO:0000313" key="1">
    <source>
        <dbReference type="EMBL" id="PIR98676.1"/>
    </source>
</evidence>
<evidence type="ECO:0008006" key="3">
    <source>
        <dbReference type="Google" id="ProtNLM"/>
    </source>
</evidence>
<protein>
    <recommendedName>
        <fullName evidence="3">DUF4145 domain-containing protein</fullName>
    </recommendedName>
</protein>
<dbReference type="EMBL" id="PFAG01000003">
    <property type="protein sequence ID" value="PIR98676.1"/>
    <property type="molecule type" value="Genomic_DNA"/>
</dbReference>
<sequence>MDRLKKQIHNPKERKLDNLDKKELFDKSSHPKSANEYKDEWSFIKKKSARENIAYQMQYLEFLVNLYNEYQIYLTVESLHCKTMMIVIAGVVEGALSSIIGEGYKNVSLGLNQDKNFQSLIDLAYTNGLIGYGMKRKLNGLRRMRNSIHISSIDYQEHVAYEPDDVNRYLDLLDEFRDSLRKALI</sequence>
<name>A0A2H0VHW9_9BACT</name>
<reference evidence="2" key="1">
    <citation type="submission" date="2017-09" db="EMBL/GenBank/DDBJ databases">
        <title>Depth-based differentiation of microbial function through sediment-hosted aquifers and enrichment of novel symbionts in the deep terrestrial subsurface.</title>
        <authorList>
            <person name="Probst A.J."/>
            <person name="Ladd B."/>
            <person name="Jarett J.K."/>
            <person name="Geller-Mcgrath D.E."/>
            <person name="Sieber C.M.K."/>
            <person name="Emerson J.B."/>
            <person name="Anantharaman K."/>
            <person name="Thomas B.C."/>
            <person name="Malmstrom R."/>
            <person name="Stieglmeier M."/>
            <person name="Klingl A."/>
            <person name="Woyke T."/>
            <person name="Ryan C.M."/>
            <person name="Banfield J.F."/>
        </authorList>
    </citation>
    <scope>NUCLEOTIDE SEQUENCE [LARGE SCALE GENOMIC DNA]</scope>
</reference>